<dbReference type="PANTHER" id="PTHR10587:SF78">
    <property type="entry name" value="PEPTIDOGLYCAN-N-ACETYLMURAMIC ACID DEACETYLASE PDAA"/>
    <property type="match status" value="1"/>
</dbReference>
<dbReference type="Gene3D" id="3.20.20.370">
    <property type="entry name" value="Glycoside hydrolase/deacetylase"/>
    <property type="match status" value="1"/>
</dbReference>
<feature type="signal peptide" evidence="2">
    <location>
        <begin position="1"/>
        <end position="19"/>
    </location>
</feature>
<evidence type="ECO:0000256" key="2">
    <source>
        <dbReference type="SAM" id="SignalP"/>
    </source>
</evidence>
<evidence type="ECO:0000313" key="5">
    <source>
        <dbReference type="Proteomes" id="UP001589619"/>
    </source>
</evidence>
<dbReference type="InterPro" id="IPR050248">
    <property type="entry name" value="Polysacc_deacetylase_ArnD"/>
</dbReference>
<keyword evidence="5" id="KW-1185">Reference proteome</keyword>
<protein>
    <submittedName>
        <fullName evidence="4">Polysaccharide deacetylase family protein</fullName>
    </submittedName>
</protein>
<evidence type="ECO:0000313" key="4">
    <source>
        <dbReference type="EMBL" id="MFB9752718.1"/>
    </source>
</evidence>
<accession>A0ABV5VWR8</accession>
<feature type="compositionally biased region" description="Basic and acidic residues" evidence="1">
    <location>
        <begin position="53"/>
        <end position="73"/>
    </location>
</feature>
<reference evidence="4 5" key="1">
    <citation type="submission" date="2024-09" db="EMBL/GenBank/DDBJ databases">
        <authorList>
            <person name="Sun Q."/>
            <person name="Mori K."/>
        </authorList>
    </citation>
    <scope>NUCLEOTIDE SEQUENCE [LARGE SCALE GENOMIC DNA]</scope>
    <source>
        <strain evidence="4 5">JCM 12520</strain>
    </source>
</reference>
<name>A0ABV5VWR8_9BACL</name>
<dbReference type="RefSeq" id="WP_344903470.1">
    <property type="nucleotide sequence ID" value="NZ_BAAAYO010000001.1"/>
</dbReference>
<evidence type="ECO:0000256" key="1">
    <source>
        <dbReference type="SAM" id="MobiDB-lite"/>
    </source>
</evidence>
<gene>
    <name evidence="4" type="ORF">ACFFNY_14225</name>
</gene>
<dbReference type="Pfam" id="PF01522">
    <property type="entry name" value="Polysacc_deac_1"/>
    <property type="match status" value="1"/>
</dbReference>
<dbReference type="PANTHER" id="PTHR10587">
    <property type="entry name" value="GLYCOSYL TRANSFERASE-RELATED"/>
    <property type="match status" value="1"/>
</dbReference>
<feature type="chain" id="PRO_5046201276" evidence="2">
    <location>
        <begin position="20"/>
        <end position="335"/>
    </location>
</feature>
<sequence>MRKISSIVAIALTAGTLLAACSKGSDEGASAKPQTPVAPVQQPDVKSSVPPADKPDKSAEEPPKDAKPAEEPVKQTQEPVKTDSAQQTTVQEQTYQPPKQTGKPTAAEKKAVSWYYMKKKKGEVPGFPAETKQLKPDQKAVWVGTGKKVYLTIDVGGELLDYKTLLQSLKDNDVKATFFVTGYNLKNNPDYIKLLLEEGHTVGNHTITHKDFTTLTDEQVKQEVADFEKLYKGITGKEVPKYFRFPYGTYSPHLLTLLSDLGYTSYFWSTAMKDWEPRKNGADDAYNDIIGNLHDGNIILMHQASKENIAAMDRILKEIKSEGYEFGTLSELQKK</sequence>
<dbReference type="PROSITE" id="PS51257">
    <property type="entry name" value="PROKAR_LIPOPROTEIN"/>
    <property type="match status" value="1"/>
</dbReference>
<evidence type="ECO:0000259" key="3">
    <source>
        <dbReference type="PROSITE" id="PS51677"/>
    </source>
</evidence>
<comment type="caution">
    <text evidence="4">The sequence shown here is derived from an EMBL/GenBank/DDBJ whole genome shotgun (WGS) entry which is preliminary data.</text>
</comment>
<proteinExistence type="predicted"/>
<dbReference type="InterPro" id="IPR002509">
    <property type="entry name" value="NODB_dom"/>
</dbReference>
<keyword evidence="2" id="KW-0732">Signal</keyword>
<feature type="region of interest" description="Disordered" evidence="1">
    <location>
        <begin position="23"/>
        <end position="107"/>
    </location>
</feature>
<dbReference type="EMBL" id="JBHMAG010000012">
    <property type="protein sequence ID" value="MFB9752718.1"/>
    <property type="molecule type" value="Genomic_DNA"/>
</dbReference>
<feature type="compositionally biased region" description="Polar residues" evidence="1">
    <location>
        <begin position="75"/>
        <end position="103"/>
    </location>
</feature>
<dbReference type="InterPro" id="IPR011330">
    <property type="entry name" value="Glyco_hydro/deAcase_b/a-brl"/>
</dbReference>
<dbReference type="SUPFAM" id="SSF88713">
    <property type="entry name" value="Glycoside hydrolase/deacetylase"/>
    <property type="match status" value="1"/>
</dbReference>
<organism evidence="4 5">
    <name type="scientific">Paenibacillus hodogayensis</name>
    <dbReference type="NCBI Taxonomy" id="279208"/>
    <lineage>
        <taxon>Bacteria</taxon>
        <taxon>Bacillati</taxon>
        <taxon>Bacillota</taxon>
        <taxon>Bacilli</taxon>
        <taxon>Bacillales</taxon>
        <taxon>Paenibacillaceae</taxon>
        <taxon>Paenibacillus</taxon>
    </lineage>
</organism>
<dbReference type="PROSITE" id="PS51677">
    <property type="entry name" value="NODB"/>
    <property type="match status" value="1"/>
</dbReference>
<dbReference type="Proteomes" id="UP001589619">
    <property type="component" value="Unassembled WGS sequence"/>
</dbReference>
<feature type="domain" description="NodB homology" evidence="3">
    <location>
        <begin position="147"/>
        <end position="327"/>
    </location>
</feature>